<dbReference type="PANTHER" id="PTHR24121">
    <property type="entry name" value="NO MECHANORECEPTOR POTENTIAL C, ISOFORM D-RELATED"/>
    <property type="match status" value="1"/>
</dbReference>
<gene>
    <name evidence="2" type="primary">ACD6_14</name>
    <name evidence="2" type="ORF">CFP56_008874</name>
</gene>
<dbReference type="AlphaFoldDB" id="A0AAW0L4P5"/>
<dbReference type="Pfam" id="PF13857">
    <property type="entry name" value="Ank_5"/>
    <property type="match status" value="1"/>
</dbReference>
<dbReference type="SMART" id="SM00248">
    <property type="entry name" value="ANK"/>
    <property type="match status" value="10"/>
</dbReference>
<keyword evidence="3" id="KW-1185">Reference proteome</keyword>
<protein>
    <submittedName>
        <fullName evidence="2">Protein accelerated cell death 6</fullName>
    </submittedName>
</protein>
<dbReference type="PROSITE" id="PS50088">
    <property type="entry name" value="ANK_REPEAT"/>
    <property type="match status" value="1"/>
</dbReference>
<organism evidence="2 3">
    <name type="scientific">Quercus suber</name>
    <name type="common">Cork oak</name>
    <dbReference type="NCBI Taxonomy" id="58331"/>
    <lineage>
        <taxon>Eukaryota</taxon>
        <taxon>Viridiplantae</taxon>
        <taxon>Streptophyta</taxon>
        <taxon>Embryophyta</taxon>
        <taxon>Tracheophyta</taxon>
        <taxon>Spermatophyta</taxon>
        <taxon>Magnoliopsida</taxon>
        <taxon>eudicotyledons</taxon>
        <taxon>Gunneridae</taxon>
        <taxon>Pentapetalae</taxon>
        <taxon>rosids</taxon>
        <taxon>fabids</taxon>
        <taxon>Fagales</taxon>
        <taxon>Fagaceae</taxon>
        <taxon>Quercus</taxon>
    </lineage>
</organism>
<dbReference type="Proteomes" id="UP000237347">
    <property type="component" value="Unassembled WGS sequence"/>
</dbReference>
<dbReference type="Pfam" id="PF13637">
    <property type="entry name" value="Ank_4"/>
    <property type="match status" value="1"/>
</dbReference>
<dbReference type="SUPFAM" id="SSF48403">
    <property type="entry name" value="Ankyrin repeat"/>
    <property type="match status" value="2"/>
</dbReference>
<dbReference type="InterPro" id="IPR036770">
    <property type="entry name" value="Ankyrin_rpt-contain_sf"/>
</dbReference>
<evidence type="ECO:0000313" key="2">
    <source>
        <dbReference type="EMBL" id="KAK7845834.1"/>
    </source>
</evidence>
<comment type="caution">
    <text evidence="2">The sequence shown here is derived from an EMBL/GenBank/DDBJ whole genome shotgun (WGS) entry which is preliminary data.</text>
</comment>
<dbReference type="PROSITE" id="PS50297">
    <property type="entry name" value="ANK_REP_REGION"/>
    <property type="match status" value="1"/>
</dbReference>
<dbReference type="Gene3D" id="1.25.40.20">
    <property type="entry name" value="Ankyrin repeat-containing domain"/>
    <property type="match status" value="4"/>
</dbReference>
<sequence length="439" mass="49538">MESNVDQLQVIDIEKLEKLKETFQGMEDHGTHRLMAVKLYEAIENDDVGGFIFNLEQVEQVSASGNSVLHKAASFGSIKIAKLIIDHFPFLLTRRNVLGDTALHVAVKARKLDVATKDSKFIDVIEVLIDDNVNDREQLLEMMNNVGNTALHEAVIAQCVDAVQCLFSQNKKVSYYLNDGGESPLCLAIATGNIEILEHLLKAPYKNGGLIERPRKESAVHAAIFMKRRDMLEKIFKKNEQLFHIRDEKGKTPLHYAASKGYIDGVRFLLTKFKQHAFERSKNGDFPIHAACKRGHTKVVKEFLQQQWLYPAELLNKKSHNILHVAAENGENNVVKAILSDSKLEELINAVDENGNTALHLASLNLHSKVLCSLTWNKRVDLKRRNKEGLTAIDIASSNQNDLKATQHAFDKTESFTCITSFFLFNREPFFFHGFLDGS</sequence>
<proteinExistence type="predicted"/>
<evidence type="ECO:0000313" key="3">
    <source>
        <dbReference type="Proteomes" id="UP000237347"/>
    </source>
</evidence>
<name>A0AAW0L4P5_QUESU</name>
<accession>A0AAW0L4P5</accession>
<feature type="repeat" description="ANK" evidence="1">
    <location>
        <begin position="249"/>
        <end position="270"/>
    </location>
</feature>
<dbReference type="Pfam" id="PF12796">
    <property type="entry name" value="Ank_2"/>
    <property type="match status" value="3"/>
</dbReference>
<evidence type="ECO:0000256" key="1">
    <source>
        <dbReference type="PROSITE-ProRule" id="PRU00023"/>
    </source>
</evidence>
<keyword evidence="1" id="KW-0040">ANK repeat</keyword>
<dbReference type="PANTHER" id="PTHR24121:SF22">
    <property type="entry name" value="PROTEIN ACCELERATED CELL DEATH 6-LIKE"/>
    <property type="match status" value="1"/>
</dbReference>
<dbReference type="EMBL" id="PKMF04000164">
    <property type="protein sequence ID" value="KAK7845834.1"/>
    <property type="molecule type" value="Genomic_DNA"/>
</dbReference>
<dbReference type="InterPro" id="IPR002110">
    <property type="entry name" value="Ankyrin_rpt"/>
</dbReference>
<reference evidence="2 3" key="1">
    <citation type="journal article" date="2018" name="Sci. Data">
        <title>The draft genome sequence of cork oak.</title>
        <authorList>
            <person name="Ramos A.M."/>
            <person name="Usie A."/>
            <person name="Barbosa P."/>
            <person name="Barros P.M."/>
            <person name="Capote T."/>
            <person name="Chaves I."/>
            <person name="Simoes F."/>
            <person name="Abreu I."/>
            <person name="Carrasquinho I."/>
            <person name="Faro C."/>
            <person name="Guimaraes J.B."/>
            <person name="Mendonca D."/>
            <person name="Nobrega F."/>
            <person name="Rodrigues L."/>
            <person name="Saibo N.J.M."/>
            <person name="Varela M.C."/>
            <person name="Egas C."/>
            <person name="Matos J."/>
            <person name="Miguel C.M."/>
            <person name="Oliveira M.M."/>
            <person name="Ricardo C.P."/>
            <person name="Goncalves S."/>
        </authorList>
    </citation>
    <scope>NUCLEOTIDE SEQUENCE [LARGE SCALE GENOMIC DNA]</scope>
    <source>
        <strain evidence="3">cv. HL8</strain>
    </source>
</reference>